<dbReference type="InterPro" id="IPR016747">
    <property type="entry name" value="Phosphotransbutyrylase"/>
</dbReference>
<evidence type="ECO:0000313" key="4">
    <source>
        <dbReference type="Proteomes" id="UP001236652"/>
    </source>
</evidence>
<dbReference type="Pfam" id="PF04892">
    <property type="entry name" value="VanZ"/>
    <property type="match status" value="1"/>
</dbReference>
<evidence type="ECO:0000313" key="3">
    <source>
        <dbReference type="EMBL" id="WIF97643.1"/>
    </source>
</evidence>
<dbReference type="Proteomes" id="UP001236652">
    <property type="component" value="Chromosome"/>
</dbReference>
<sequence>MRFWLLPILWMGVIFYSSSTPYEEQDIKPFMSDVLDLSFLAPVLDWIQFAYHHSEVSVEALGVNGLIEFFIRKGAHVTVFLLLCMFFYVALLRSTSLKWGRSMLLSILFTFLYAVIDEVHQGFTPNRTPYVGDVMLDTAGALIACVILWLRIRMKRQA</sequence>
<evidence type="ECO:0000259" key="2">
    <source>
        <dbReference type="Pfam" id="PF04892"/>
    </source>
</evidence>
<dbReference type="RefSeq" id="WP_231419728.1">
    <property type="nucleotide sequence ID" value="NZ_CP126446.1"/>
</dbReference>
<proteinExistence type="predicted"/>
<keyword evidence="1" id="KW-0812">Transmembrane</keyword>
<evidence type="ECO:0000256" key="1">
    <source>
        <dbReference type="SAM" id="Phobius"/>
    </source>
</evidence>
<dbReference type="NCBIfam" id="NF037970">
    <property type="entry name" value="vanZ_1"/>
    <property type="match status" value="1"/>
</dbReference>
<feature type="domain" description="VanZ-like" evidence="2">
    <location>
        <begin position="3"/>
        <end position="150"/>
    </location>
</feature>
<organism evidence="3 4">
    <name type="scientific">Pontibacillus chungwhensis</name>
    <dbReference type="NCBI Taxonomy" id="265426"/>
    <lineage>
        <taxon>Bacteria</taxon>
        <taxon>Bacillati</taxon>
        <taxon>Bacillota</taxon>
        <taxon>Bacilli</taxon>
        <taxon>Bacillales</taxon>
        <taxon>Bacillaceae</taxon>
        <taxon>Pontibacillus</taxon>
    </lineage>
</organism>
<feature type="transmembrane region" description="Helical" evidence="1">
    <location>
        <begin position="99"/>
        <end position="116"/>
    </location>
</feature>
<feature type="transmembrane region" description="Helical" evidence="1">
    <location>
        <begin position="74"/>
        <end position="92"/>
    </location>
</feature>
<keyword evidence="1" id="KW-1133">Transmembrane helix</keyword>
<protein>
    <submittedName>
        <fullName evidence="3">VanZ family protein</fullName>
    </submittedName>
</protein>
<dbReference type="PANTHER" id="PTHR28008">
    <property type="entry name" value="DOMAIN PROTEIN, PUTATIVE (AFU_ORTHOLOGUE AFUA_3G10980)-RELATED"/>
    <property type="match status" value="1"/>
</dbReference>
<gene>
    <name evidence="3" type="ORF">QNI29_18235</name>
</gene>
<dbReference type="PIRSF" id="PIRSF019083">
    <property type="entry name" value="UCP019083_VanZ"/>
    <property type="match status" value="1"/>
</dbReference>
<keyword evidence="4" id="KW-1185">Reference proteome</keyword>
<dbReference type="EMBL" id="CP126446">
    <property type="protein sequence ID" value="WIF97643.1"/>
    <property type="molecule type" value="Genomic_DNA"/>
</dbReference>
<feature type="transmembrane region" description="Helical" evidence="1">
    <location>
        <begin position="128"/>
        <end position="150"/>
    </location>
</feature>
<accession>A0ABY8UWG6</accession>
<keyword evidence="1" id="KW-0472">Membrane</keyword>
<dbReference type="PANTHER" id="PTHR28008:SF1">
    <property type="entry name" value="DOMAIN PROTEIN, PUTATIVE (AFU_ORTHOLOGUE AFUA_3G10980)-RELATED"/>
    <property type="match status" value="1"/>
</dbReference>
<dbReference type="InterPro" id="IPR006976">
    <property type="entry name" value="VanZ-like"/>
</dbReference>
<reference evidence="3 4" key="1">
    <citation type="submission" date="2023-05" db="EMBL/GenBank/DDBJ databases">
        <title>Comparative genomics reveals the evidence of polycyclic aromatic hydrocarbons degradation in moderately halophilic genus Pontibacillus.</title>
        <authorList>
            <person name="Yang H."/>
            <person name="Qian Z."/>
        </authorList>
    </citation>
    <scope>NUCLEOTIDE SEQUENCE [LARGE SCALE GENOMIC DNA]</scope>
    <source>
        <strain evidence="4">HN14</strain>
    </source>
</reference>
<name>A0ABY8UWG6_9BACI</name>